<dbReference type="AlphaFoldDB" id="A0AB33T5N2"/>
<accession>A0AB33T5N2</accession>
<organism evidence="2 3">
    <name type="scientific">Mycobacteroides abscessus</name>
    <dbReference type="NCBI Taxonomy" id="36809"/>
    <lineage>
        <taxon>Bacteria</taxon>
        <taxon>Bacillati</taxon>
        <taxon>Actinomycetota</taxon>
        <taxon>Actinomycetes</taxon>
        <taxon>Mycobacteriales</taxon>
        <taxon>Mycobacteriaceae</taxon>
        <taxon>Mycobacteroides</taxon>
    </lineage>
</organism>
<protein>
    <submittedName>
        <fullName evidence="2">Uncharacterized protein</fullName>
    </submittedName>
</protein>
<name>A0AB33T5N2_9MYCO</name>
<comment type="caution">
    <text evidence="2">The sequence shown here is derived from an EMBL/GenBank/DDBJ whole genome shotgun (WGS) entry which is preliminary data.</text>
</comment>
<dbReference type="EMBL" id="CSUW01000004">
    <property type="protein sequence ID" value="CPT27238.1"/>
    <property type="molecule type" value="Genomic_DNA"/>
</dbReference>
<dbReference type="Proteomes" id="UP000038487">
    <property type="component" value="Unassembled WGS sequence"/>
</dbReference>
<gene>
    <name evidence="2" type="ORF">ERS075527_02154</name>
</gene>
<feature type="compositionally biased region" description="Low complexity" evidence="1">
    <location>
        <begin position="50"/>
        <end position="62"/>
    </location>
</feature>
<sequence>MRCAGEGEVVDVGGAVVGPFGDVVGLAEVSGDVAAWVGAAASPAIKSSIDSAQTASTAASTTPIEPMFEHQRLSPTAIADTQMRAPASRSIASAATC</sequence>
<evidence type="ECO:0000313" key="3">
    <source>
        <dbReference type="Proteomes" id="UP000038487"/>
    </source>
</evidence>
<reference evidence="2 3" key="1">
    <citation type="submission" date="2015-03" db="EMBL/GenBank/DDBJ databases">
        <authorList>
            <consortium name="Pathogen Informatics"/>
            <person name="Murphy D."/>
        </authorList>
    </citation>
    <scope>NUCLEOTIDE SEQUENCE [LARGE SCALE GENOMIC DNA]</scope>
    <source>
        <strain evidence="2 3">PAP036</strain>
    </source>
</reference>
<evidence type="ECO:0000256" key="1">
    <source>
        <dbReference type="SAM" id="MobiDB-lite"/>
    </source>
</evidence>
<proteinExistence type="predicted"/>
<feature type="region of interest" description="Disordered" evidence="1">
    <location>
        <begin position="50"/>
        <end position="69"/>
    </location>
</feature>
<evidence type="ECO:0000313" key="2">
    <source>
        <dbReference type="EMBL" id="CPT27238.1"/>
    </source>
</evidence>